<dbReference type="AlphaFoldDB" id="A0A1L3SZ60"/>
<dbReference type="STRING" id="1670800.BSQ44_17760"/>
<evidence type="ECO:0000259" key="5">
    <source>
        <dbReference type="PROSITE" id="PS01124"/>
    </source>
</evidence>
<dbReference type="PROSITE" id="PS01124">
    <property type="entry name" value="HTH_ARAC_FAMILY_2"/>
    <property type="match status" value="1"/>
</dbReference>
<dbReference type="Proteomes" id="UP000182840">
    <property type="component" value="Chromosome"/>
</dbReference>
<dbReference type="Pfam" id="PF12833">
    <property type="entry name" value="HTH_18"/>
    <property type="match status" value="1"/>
</dbReference>
<evidence type="ECO:0000256" key="1">
    <source>
        <dbReference type="ARBA" id="ARBA00023015"/>
    </source>
</evidence>
<dbReference type="InterPro" id="IPR018060">
    <property type="entry name" value="HTH_AraC"/>
</dbReference>
<evidence type="ECO:0000313" key="7">
    <source>
        <dbReference type="Proteomes" id="UP000182840"/>
    </source>
</evidence>
<proteinExistence type="predicted"/>
<keyword evidence="4" id="KW-0804">Transcription</keyword>
<reference evidence="7" key="1">
    <citation type="submission" date="2016-11" db="EMBL/GenBank/DDBJ databases">
        <title>Mesorhizobium oceanicum sp. nov., isolated from deep seawater in South China Sea.</title>
        <authorList>
            <person name="Fu G.-Y."/>
        </authorList>
    </citation>
    <scope>NUCLEOTIDE SEQUENCE [LARGE SCALE GENOMIC DNA]</scope>
    <source>
        <strain evidence="7">B7</strain>
    </source>
</reference>
<evidence type="ECO:0000313" key="6">
    <source>
        <dbReference type="EMBL" id="APH74678.1"/>
    </source>
</evidence>
<organism evidence="6 7">
    <name type="scientific">Aquibium oceanicum</name>
    <dbReference type="NCBI Taxonomy" id="1670800"/>
    <lineage>
        <taxon>Bacteria</taxon>
        <taxon>Pseudomonadati</taxon>
        <taxon>Pseudomonadota</taxon>
        <taxon>Alphaproteobacteria</taxon>
        <taxon>Hyphomicrobiales</taxon>
        <taxon>Phyllobacteriaceae</taxon>
        <taxon>Aquibium</taxon>
    </lineage>
</organism>
<dbReference type="CDD" id="cd06999">
    <property type="entry name" value="cupin_HpaA-like_N"/>
    <property type="match status" value="1"/>
</dbReference>
<dbReference type="SMART" id="SM00342">
    <property type="entry name" value="HTH_ARAC"/>
    <property type="match status" value="1"/>
</dbReference>
<dbReference type="EMBL" id="CP018171">
    <property type="protein sequence ID" value="APH74678.1"/>
    <property type="molecule type" value="Genomic_DNA"/>
</dbReference>
<evidence type="ECO:0000256" key="3">
    <source>
        <dbReference type="ARBA" id="ARBA00023159"/>
    </source>
</evidence>
<dbReference type="SUPFAM" id="SSF46689">
    <property type="entry name" value="Homeodomain-like"/>
    <property type="match status" value="1"/>
</dbReference>
<name>A0A1L3SZ60_9HYPH</name>
<dbReference type="InterPro" id="IPR014710">
    <property type="entry name" value="RmlC-like_jellyroll"/>
</dbReference>
<dbReference type="PANTHER" id="PTHR46796">
    <property type="entry name" value="HTH-TYPE TRANSCRIPTIONAL ACTIVATOR RHAS-RELATED"/>
    <property type="match status" value="1"/>
</dbReference>
<dbReference type="OrthoDB" id="9814125at2"/>
<dbReference type="InterPro" id="IPR009057">
    <property type="entry name" value="Homeodomain-like_sf"/>
</dbReference>
<evidence type="ECO:0000256" key="4">
    <source>
        <dbReference type="ARBA" id="ARBA00023163"/>
    </source>
</evidence>
<evidence type="ECO:0000256" key="2">
    <source>
        <dbReference type="ARBA" id="ARBA00023125"/>
    </source>
</evidence>
<keyword evidence="7" id="KW-1185">Reference proteome</keyword>
<dbReference type="InterPro" id="IPR003313">
    <property type="entry name" value="AraC-bd"/>
</dbReference>
<dbReference type="InterPro" id="IPR047264">
    <property type="entry name" value="Cupin_HpaA-like_N"/>
</dbReference>
<dbReference type="Pfam" id="PF02311">
    <property type="entry name" value="AraC_binding"/>
    <property type="match status" value="1"/>
</dbReference>
<gene>
    <name evidence="6" type="ORF">BSQ44_17760</name>
</gene>
<sequence length="293" mass="32451">MNRPVPNYQLYGETPDRGGEFWLHCETIPERSRLHEWEIRPHRHPAFFQMLYISDGSGEVLADGGYLPMARSTAVLMPPGAVHGFRFSRDIGGLVVTVLRERLDALCAASSDVAAFAASPRVIAQADARAPEAVTSLRRIEAELAGRGIARMVLLDALVTSAVIELARTGGSADVTSGEQDRDQARLDELAALIGAHYREHRPVAFYAEKIGVSATHLNRIARARTGHSLQGLVDLRLMEEARRNLVFTFLPAQTIALDLGFSDPAYFSRFFRRQAGETPAAFRARERARLRF</sequence>
<dbReference type="InterPro" id="IPR050204">
    <property type="entry name" value="AraC_XylS_family_regulators"/>
</dbReference>
<dbReference type="InterPro" id="IPR020449">
    <property type="entry name" value="Tscrpt_reg_AraC-type_HTH"/>
</dbReference>
<dbReference type="PRINTS" id="PR00032">
    <property type="entry name" value="HTHARAC"/>
</dbReference>
<keyword evidence="3" id="KW-0010">Activator</keyword>
<feature type="domain" description="HTH araC/xylS-type" evidence="5">
    <location>
        <begin position="188"/>
        <end position="286"/>
    </location>
</feature>
<protein>
    <recommendedName>
        <fullName evidence="5">HTH araC/xylS-type domain-containing protein</fullName>
    </recommendedName>
</protein>
<dbReference type="Gene3D" id="1.10.10.60">
    <property type="entry name" value="Homeodomain-like"/>
    <property type="match status" value="1"/>
</dbReference>
<dbReference type="KEGG" id="meso:BSQ44_17760"/>
<dbReference type="InterPro" id="IPR011051">
    <property type="entry name" value="RmlC_Cupin_sf"/>
</dbReference>
<dbReference type="SUPFAM" id="SSF51182">
    <property type="entry name" value="RmlC-like cupins"/>
    <property type="match status" value="1"/>
</dbReference>
<dbReference type="RefSeq" id="WP_072608136.1">
    <property type="nucleotide sequence ID" value="NZ_CP018171.1"/>
</dbReference>
<keyword evidence="2" id="KW-0238">DNA-binding</keyword>
<dbReference type="GO" id="GO:0043565">
    <property type="term" value="F:sequence-specific DNA binding"/>
    <property type="evidence" value="ECO:0007669"/>
    <property type="project" value="InterPro"/>
</dbReference>
<dbReference type="GO" id="GO:0003700">
    <property type="term" value="F:DNA-binding transcription factor activity"/>
    <property type="evidence" value="ECO:0007669"/>
    <property type="project" value="InterPro"/>
</dbReference>
<dbReference type="Gene3D" id="2.60.120.10">
    <property type="entry name" value="Jelly Rolls"/>
    <property type="match status" value="1"/>
</dbReference>
<keyword evidence="1" id="KW-0805">Transcription regulation</keyword>
<accession>A0A1L3SZ60</accession>